<dbReference type="SMART" id="SM01411">
    <property type="entry name" value="Ephrin_rec_like"/>
    <property type="match status" value="1"/>
</dbReference>
<dbReference type="EMBL" id="BMAT01009642">
    <property type="protein sequence ID" value="GFS11011.1"/>
    <property type="molecule type" value="Genomic_DNA"/>
</dbReference>
<dbReference type="AlphaFoldDB" id="A0AAV4IES6"/>
<evidence type="ECO:0000313" key="3">
    <source>
        <dbReference type="Proteomes" id="UP000762676"/>
    </source>
</evidence>
<feature type="domain" description="Tyrosine-protein kinase ephrin type A/B receptor-like" evidence="1">
    <location>
        <begin position="223"/>
        <end position="257"/>
    </location>
</feature>
<name>A0AAV4IES6_9GAST</name>
<dbReference type="Gene3D" id="2.10.50.10">
    <property type="entry name" value="Tumor Necrosis Factor Receptor, subunit A, domain 2"/>
    <property type="match status" value="1"/>
</dbReference>
<gene>
    <name evidence="2" type="ORF">ElyMa_004824700</name>
</gene>
<evidence type="ECO:0000313" key="2">
    <source>
        <dbReference type="EMBL" id="GFS11011.1"/>
    </source>
</evidence>
<organism evidence="2 3">
    <name type="scientific">Elysia marginata</name>
    <dbReference type="NCBI Taxonomy" id="1093978"/>
    <lineage>
        <taxon>Eukaryota</taxon>
        <taxon>Metazoa</taxon>
        <taxon>Spiralia</taxon>
        <taxon>Lophotrochozoa</taxon>
        <taxon>Mollusca</taxon>
        <taxon>Gastropoda</taxon>
        <taxon>Heterobranchia</taxon>
        <taxon>Euthyneura</taxon>
        <taxon>Panpulmonata</taxon>
        <taxon>Sacoglossa</taxon>
        <taxon>Placobranchoidea</taxon>
        <taxon>Plakobranchidae</taxon>
        <taxon>Elysia</taxon>
    </lineage>
</organism>
<evidence type="ECO:0000259" key="1">
    <source>
        <dbReference type="Pfam" id="PF07699"/>
    </source>
</evidence>
<sequence>MKRREVRHRMKKGTKRPAEKGMQCCEMQVRVALSIVVLVAKIQVANSYVDRRGLPCANTRLLNSIPSEYVTWDGSIEILMNCMKGHDMPLTTPDYNIFQCKPDGSDWNPPIFPDCNSFGNCKAVSAIAVCDISKNKNLESVADLGLDKPHLFFKIEIPYRTGITGTAVGEDEKMLKSQLESKLEQLTGAASEVSSRVKPDCPAATVGVVTEADRLTCRGCPLGHYLDVKLGKCKLCPPGYYNDLALQVACKLCPSMRDMTNTTIWNIVKTKSKDGSYAMVLCPTIQRDRHGNFKVRLPPEQPPNFDREVKDNYALGKRGRV</sequence>
<comment type="caution">
    <text evidence="2">The sequence shown here is derived from an EMBL/GenBank/DDBJ whole genome shotgun (WGS) entry which is preliminary data.</text>
</comment>
<dbReference type="InterPro" id="IPR011641">
    <property type="entry name" value="Tyr-kin_ephrin_A/B_rcpt-like"/>
</dbReference>
<reference evidence="2 3" key="1">
    <citation type="journal article" date="2021" name="Elife">
        <title>Chloroplast acquisition without the gene transfer in kleptoplastic sea slugs, Plakobranchus ocellatus.</title>
        <authorList>
            <person name="Maeda T."/>
            <person name="Takahashi S."/>
            <person name="Yoshida T."/>
            <person name="Shimamura S."/>
            <person name="Takaki Y."/>
            <person name="Nagai Y."/>
            <person name="Toyoda A."/>
            <person name="Suzuki Y."/>
            <person name="Arimoto A."/>
            <person name="Ishii H."/>
            <person name="Satoh N."/>
            <person name="Nishiyama T."/>
            <person name="Hasebe M."/>
            <person name="Maruyama T."/>
            <person name="Minagawa J."/>
            <person name="Obokata J."/>
            <person name="Shigenobu S."/>
        </authorList>
    </citation>
    <scope>NUCLEOTIDE SEQUENCE [LARGE SCALE GENOMIC DNA]</scope>
</reference>
<protein>
    <recommendedName>
        <fullName evidence="1">Tyrosine-protein kinase ephrin type A/B receptor-like domain-containing protein</fullName>
    </recommendedName>
</protein>
<dbReference type="Proteomes" id="UP000762676">
    <property type="component" value="Unassembled WGS sequence"/>
</dbReference>
<dbReference type="Pfam" id="PF07699">
    <property type="entry name" value="Ephrin_rec_like"/>
    <property type="match status" value="1"/>
</dbReference>
<accession>A0AAV4IES6</accession>
<proteinExistence type="predicted"/>
<keyword evidence="3" id="KW-1185">Reference proteome</keyword>